<keyword evidence="2" id="KW-1185">Reference proteome</keyword>
<sequence length="256" mass="29074">MVPPEVLKLEMLEDSWHSRPVRSFGVGTLDADMSLGQMVAQVYSRAYELDRSIGLEKILLTKFEDHADAIGAAFTERRDARSTDKEIFRLVDQSRSASKKRFLASVIEGEKERTKDFSEEITRILDPEELEVLVGDLVKLHRFDAFKITFVSDSFGLTPSQVSEISKIGRTLATNIFKLDPMEVNDAGRRLAAQSFLQRFRTMESEQIRRYFECLEQLEKGANISEVGEFYPEGFGPLIEDLYDSKVREGADAATE</sequence>
<proteinExistence type="predicted"/>
<evidence type="ECO:0000313" key="2">
    <source>
        <dbReference type="Proteomes" id="UP000225740"/>
    </source>
</evidence>
<dbReference type="Proteomes" id="UP000225740">
    <property type="component" value="Unassembled WGS sequence"/>
</dbReference>
<reference evidence="1 2" key="1">
    <citation type="submission" date="2017-06" db="EMBL/GenBank/DDBJ databases">
        <title>Description of Rhodopirellula bahusiensis sp. nov.</title>
        <authorList>
            <person name="Kizina J."/>
            <person name="Harder J."/>
        </authorList>
    </citation>
    <scope>NUCLEOTIDE SEQUENCE [LARGE SCALE GENOMIC DNA]</scope>
    <source>
        <strain evidence="1 2">SWK21</strain>
    </source>
</reference>
<organism evidence="1 2">
    <name type="scientific">Rhodopirellula bahusiensis</name>
    <dbReference type="NCBI Taxonomy" id="2014065"/>
    <lineage>
        <taxon>Bacteria</taxon>
        <taxon>Pseudomonadati</taxon>
        <taxon>Planctomycetota</taxon>
        <taxon>Planctomycetia</taxon>
        <taxon>Pirellulales</taxon>
        <taxon>Pirellulaceae</taxon>
        <taxon>Rhodopirellula</taxon>
    </lineage>
</organism>
<dbReference type="AlphaFoldDB" id="A0A2G1VXI8"/>
<protein>
    <submittedName>
        <fullName evidence="1">Uncharacterized protein</fullName>
    </submittedName>
</protein>
<evidence type="ECO:0000313" key="1">
    <source>
        <dbReference type="EMBL" id="PHQ31504.1"/>
    </source>
</evidence>
<comment type="caution">
    <text evidence="1">The sequence shown here is derived from an EMBL/GenBank/DDBJ whole genome shotgun (WGS) entry which is preliminary data.</text>
</comment>
<accession>A0A2G1VXI8</accession>
<dbReference type="EMBL" id="NIZW01000048">
    <property type="protein sequence ID" value="PHQ31504.1"/>
    <property type="molecule type" value="Genomic_DNA"/>
</dbReference>
<name>A0A2G1VXI8_9BACT</name>
<gene>
    <name evidence="1" type="ORF">CEE69_30870</name>
</gene>